<evidence type="ECO:0000313" key="2">
    <source>
        <dbReference type="Proteomes" id="UP000324222"/>
    </source>
</evidence>
<proteinExistence type="predicted"/>
<evidence type="ECO:0000313" key="1">
    <source>
        <dbReference type="EMBL" id="MPC55560.1"/>
    </source>
</evidence>
<keyword evidence="2" id="KW-1185">Reference proteome</keyword>
<accession>A0A5B7G5R3</accession>
<sequence>MSSRRNGQADNKYRPATVHLPASSSSFKNVLASIRAVQGVWCYRWEGLVAPCDEYLAPYDLGCCCCAVSSVLSVFVEDLKELSYGASFNYASLYTIPFARVLECNA</sequence>
<protein>
    <submittedName>
        <fullName evidence="1">Uncharacterized protein</fullName>
    </submittedName>
</protein>
<dbReference type="AlphaFoldDB" id="A0A5B7G5R3"/>
<reference evidence="1 2" key="1">
    <citation type="submission" date="2019-05" db="EMBL/GenBank/DDBJ databases">
        <title>Another draft genome of Portunus trituberculatus and its Hox gene families provides insights of decapod evolution.</title>
        <authorList>
            <person name="Jeong J.-H."/>
            <person name="Song I."/>
            <person name="Kim S."/>
            <person name="Choi T."/>
            <person name="Kim D."/>
            <person name="Ryu S."/>
            <person name="Kim W."/>
        </authorList>
    </citation>
    <scope>NUCLEOTIDE SEQUENCE [LARGE SCALE GENOMIC DNA]</scope>
    <source>
        <tissue evidence="1">Muscle</tissue>
    </source>
</reference>
<name>A0A5B7G5R3_PORTR</name>
<dbReference type="Proteomes" id="UP000324222">
    <property type="component" value="Unassembled WGS sequence"/>
</dbReference>
<gene>
    <name evidence="1" type="ORF">E2C01_049502</name>
</gene>
<organism evidence="1 2">
    <name type="scientific">Portunus trituberculatus</name>
    <name type="common">Swimming crab</name>
    <name type="synonym">Neptunus trituberculatus</name>
    <dbReference type="NCBI Taxonomy" id="210409"/>
    <lineage>
        <taxon>Eukaryota</taxon>
        <taxon>Metazoa</taxon>
        <taxon>Ecdysozoa</taxon>
        <taxon>Arthropoda</taxon>
        <taxon>Crustacea</taxon>
        <taxon>Multicrustacea</taxon>
        <taxon>Malacostraca</taxon>
        <taxon>Eumalacostraca</taxon>
        <taxon>Eucarida</taxon>
        <taxon>Decapoda</taxon>
        <taxon>Pleocyemata</taxon>
        <taxon>Brachyura</taxon>
        <taxon>Eubrachyura</taxon>
        <taxon>Portunoidea</taxon>
        <taxon>Portunidae</taxon>
        <taxon>Portuninae</taxon>
        <taxon>Portunus</taxon>
    </lineage>
</organism>
<comment type="caution">
    <text evidence="1">The sequence shown here is derived from an EMBL/GenBank/DDBJ whole genome shotgun (WGS) entry which is preliminary data.</text>
</comment>
<dbReference type="EMBL" id="VSRR010013279">
    <property type="protein sequence ID" value="MPC55560.1"/>
    <property type="molecule type" value="Genomic_DNA"/>
</dbReference>